<comment type="caution">
    <text evidence="1">The sequence shown here is derived from an EMBL/GenBank/DDBJ whole genome shotgun (WGS) entry which is preliminary data.</text>
</comment>
<dbReference type="Proteomes" id="UP001144978">
    <property type="component" value="Unassembled WGS sequence"/>
</dbReference>
<evidence type="ECO:0000313" key="2">
    <source>
        <dbReference type="Proteomes" id="UP001144978"/>
    </source>
</evidence>
<gene>
    <name evidence="1" type="ORF">NUW54_g10931</name>
</gene>
<sequence length="150" mass="16274">MQPRASVPVLALESKENIELGPKSRPSSSQHLTVPEHLRSPITPESPTSIRPSSRYIVPMPPTSPPSGSYERAQGSGRLRGPRSPPMSGSSPDLRSAWPSAEGTAQNHDRPRHMRRRSDSCPELPPLDLSPQSLRAGPNAQHSKTGHDSQ</sequence>
<keyword evidence="2" id="KW-1185">Reference proteome</keyword>
<name>A0ACC1NNY2_9APHY</name>
<reference evidence="1" key="1">
    <citation type="submission" date="2022-08" db="EMBL/GenBank/DDBJ databases">
        <title>Genome Sequence of Pycnoporus sanguineus.</title>
        <authorList>
            <person name="Buettner E."/>
        </authorList>
    </citation>
    <scope>NUCLEOTIDE SEQUENCE</scope>
    <source>
        <strain evidence="1">CG-C14</strain>
    </source>
</reference>
<evidence type="ECO:0000313" key="1">
    <source>
        <dbReference type="EMBL" id="KAJ2980985.1"/>
    </source>
</evidence>
<accession>A0ACC1NNY2</accession>
<protein>
    <submittedName>
        <fullName evidence="1">Uncharacterized protein</fullName>
    </submittedName>
</protein>
<proteinExistence type="predicted"/>
<dbReference type="EMBL" id="JANSHE010004096">
    <property type="protein sequence ID" value="KAJ2980985.1"/>
    <property type="molecule type" value="Genomic_DNA"/>
</dbReference>
<organism evidence="1 2">
    <name type="scientific">Trametes sanguinea</name>
    <dbReference type="NCBI Taxonomy" id="158606"/>
    <lineage>
        <taxon>Eukaryota</taxon>
        <taxon>Fungi</taxon>
        <taxon>Dikarya</taxon>
        <taxon>Basidiomycota</taxon>
        <taxon>Agaricomycotina</taxon>
        <taxon>Agaricomycetes</taxon>
        <taxon>Polyporales</taxon>
        <taxon>Polyporaceae</taxon>
        <taxon>Trametes</taxon>
    </lineage>
</organism>